<protein>
    <submittedName>
        <fullName evidence="2">RelA/SpoT domain-containing protein</fullName>
    </submittedName>
</protein>
<dbReference type="InterPro" id="IPR007685">
    <property type="entry name" value="RelA_SpoT"/>
</dbReference>
<dbReference type="Proteomes" id="UP001165270">
    <property type="component" value="Unassembled WGS sequence"/>
</dbReference>
<dbReference type="PANTHER" id="PTHR41773">
    <property type="entry name" value="GTP PYROPHOSPHATASE-RELATED"/>
    <property type="match status" value="1"/>
</dbReference>
<evidence type="ECO:0000313" key="3">
    <source>
        <dbReference type="Proteomes" id="UP001165270"/>
    </source>
</evidence>
<evidence type="ECO:0000313" key="2">
    <source>
        <dbReference type="EMBL" id="MCI3243161.1"/>
    </source>
</evidence>
<reference evidence="2" key="1">
    <citation type="submission" date="2022-03" db="EMBL/GenBank/DDBJ databases">
        <title>Streptomyces 7R015 and 7R016 isolated from Barleria lupulina in Thailand.</title>
        <authorList>
            <person name="Kanchanasin P."/>
            <person name="Phongsopitanun W."/>
            <person name="Tanasupawat S."/>
        </authorList>
    </citation>
    <scope>NUCLEOTIDE SEQUENCE</scope>
    <source>
        <strain evidence="2">7R016</strain>
    </source>
</reference>
<accession>A0ABS9XM66</accession>
<dbReference type="SMART" id="SM00954">
    <property type="entry name" value="RelA_SpoT"/>
    <property type="match status" value="1"/>
</dbReference>
<dbReference type="CDD" id="cd05399">
    <property type="entry name" value="NT_Rel-Spo_like"/>
    <property type="match status" value="1"/>
</dbReference>
<feature type="domain" description="RelA/SpoT" evidence="1">
    <location>
        <begin position="45"/>
        <end position="166"/>
    </location>
</feature>
<dbReference type="RefSeq" id="WP_242711450.1">
    <property type="nucleotide sequence ID" value="NZ_JALDAX010000010.1"/>
</dbReference>
<dbReference type="InterPro" id="IPR043519">
    <property type="entry name" value="NT_sf"/>
</dbReference>
<evidence type="ECO:0000259" key="1">
    <source>
        <dbReference type="SMART" id="SM00954"/>
    </source>
</evidence>
<organism evidence="2 3">
    <name type="scientific">Streptomyces spinosisporus</name>
    <dbReference type="NCBI Taxonomy" id="2927582"/>
    <lineage>
        <taxon>Bacteria</taxon>
        <taxon>Bacillati</taxon>
        <taxon>Actinomycetota</taxon>
        <taxon>Actinomycetes</taxon>
        <taxon>Kitasatosporales</taxon>
        <taxon>Streptomycetaceae</taxon>
        <taxon>Streptomyces</taxon>
    </lineage>
</organism>
<dbReference type="Gene3D" id="3.30.460.10">
    <property type="entry name" value="Beta Polymerase, domain 2"/>
    <property type="match status" value="1"/>
</dbReference>
<gene>
    <name evidence="2" type="ORF">MQN93_25890</name>
</gene>
<name>A0ABS9XM66_9ACTN</name>
<proteinExistence type="predicted"/>
<keyword evidence="3" id="KW-1185">Reference proteome</keyword>
<dbReference type="EMBL" id="JALDAX010000010">
    <property type="protein sequence ID" value="MCI3243161.1"/>
    <property type="molecule type" value="Genomic_DNA"/>
</dbReference>
<dbReference type="PANTHER" id="PTHR41773:SF1">
    <property type="entry name" value="RELA_SPOT DOMAIN-CONTAINING PROTEIN"/>
    <property type="match status" value="1"/>
</dbReference>
<sequence>MDQVQNEARLRYIREKSIFDTLASNVTELIRTEAAANGITCEVQGRSKDVASFVRKALKKRYANPWEEITDKAGVRVILEHSNDVDEVLEVIRAAFTVLHEEDERDQPENESRLIYPKIHLQIVDPSHDPASDTSPLECEIQVRTRAQDLWSRMSHTLLYKPAVPSTPVVRRSLYRLLALVELYDSEVARGVEEMESNPDFREVQLLRHAERVFHLFVASDYEISISEEIMPVLTSLIEDTESYGNRLVDFSRHRFAKLDDTFREYGPMSEVGQSGQYVLVGQPESVIIFQLLEEMPLRLAAAWRQALPDDWLDELSSVWGVAFE</sequence>
<comment type="caution">
    <text evidence="2">The sequence shown here is derived from an EMBL/GenBank/DDBJ whole genome shotgun (WGS) entry which is preliminary data.</text>
</comment>
<dbReference type="Pfam" id="PF04607">
    <property type="entry name" value="RelA_SpoT"/>
    <property type="match status" value="1"/>
</dbReference>
<dbReference type="SUPFAM" id="SSF81301">
    <property type="entry name" value="Nucleotidyltransferase"/>
    <property type="match status" value="1"/>
</dbReference>